<evidence type="ECO:0008006" key="5">
    <source>
        <dbReference type="Google" id="ProtNLM"/>
    </source>
</evidence>
<keyword evidence="1" id="KW-0472">Membrane</keyword>
<feature type="transmembrane region" description="Helical" evidence="1">
    <location>
        <begin position="96"/>
        <end position="116"/>
    </location>
</feature>
<evidence type="ECO:0000313" key="4">
    <source>
        <dbReference type="Proteomes" id="UP001443914"/>
    </source>
</evidence>
<evidence type="ECO:0000313" key="3">
    <source>
        <dbReference type="EMBL" id="KAK9669920.1"/>
    </source>
</evidence>
<dbReference type="InterPro" id="IPR029377">
    <property type="entry name" value="TMEM220"/>
</dbReference>
<keyword evidence="2" id="KW-0732">Signal</keyword>
<accession>A0AAW1H6H9</accession>
<keyword evidence="1" id="KW-0812">Transmembrane</keyword>
<dbReference type="Pfam" id="PF15071">
    <property type="entry name" value="TMEM220"/>
    <property type="match status" value="1"/>
</dbReference>
<evidence type="ECO:0000256" key="1">
    <source>
        <dbReference type="SAM" id="Phobius"/>
    </source>
</evidence>
<dbReference type="EMBL" id="JBDFQZ010000013">
    <property type="protein sequence ID" value="KAK9669920.1"/>
    <property type="molecule type" value="Genomic_DNA"/>
</dbReference>
<name>A0AAW1H6H9_SAPOF</name>
<proteinExistence type="predicted"/>
<dbReference type="PANTHER" id="PTHR34262:SF1">
    <property type="entry name" value="TRANSMEMBRANE PROTEIN 220"/>
    <property type="match status" value="1"/>
</dbReference>
<dbReference type="Proteomes" id="UP001443914">
    <property type="component" value="Unassembled WGS sequence"/>
</dbReference>
<evidence type="ECO:0000256" key="2">
    <source>
        <dbReference type="SAM" id="SignalP"/>
    </source>
</evidence>
<feature type="chain" id="PRO_5043810913" description="Transmembrane protein" evidence="2">
    <location>
        <begin position="21"/>
        <end position="169"/>
    </location>
</feature>
<feature type="transmembrane region" description="Helical" evidence="1">
    <location>
        <begin position="137"/>
        <end position="160"/>
    </location>
</feature>
<dbReference type="PANTHER" id="PTHR34262">
    <property type="entry name" value="TRANSMEMBRANE PROTEIN 220"/>
    <property type="match status" value="1"/>
</dbReference>
<keyword evidence="4" id="KW-1185">Reference proteome</keyword>
<organism evidence="3 4">
    <name type="scientific">Saponaria officinalis</name>
    <name type="common">Common soapwort</name>
    <name type="synonym">Lychnis saponaria</name>
    <dbReference type="NCBI Taxonomy" id="3572"/>
    <lineage>
        <taxon>Eukaryota</taxon>
        <taxon>Viridiplantae</taxon>
        <taxon>Streptophyta</taxon>
        <taxon>Embryophyta</taxon>
        <taxon>Tracheophyta</taxon>
        <taxon>Spermatophyta</taxon>
        <taxon>Magnoliopsida</taxon>
        <taxon>eudicotyledons</taxon>
        <taxon>Gunneridae</taxon>
        <taxon>Pentapetalae</taxon>
        <taxon>Caryophyllales</taxon>
        <taxon>Caryophyllaceae</taxon>
        <taxon>Caryophylleae</taxon>
        <taxon>Saponaria</taxon>
    </lineage>
</organism>
<feature type="signal peptide" evidence="2">
    <location>
        <begin position="1"/>
        <end position="20"/>
    </location>
</feature>
<sequence length="169" mass="18623">MGKLYIICSILMATLFVTSSFVQFNDPDWYFWIALYAGAAYVNLMNVVGIVSYERTLDVGNVMLILGQFLLSKVVLEGGLVRLLSMDLRERLVRETIGSALVIVCMIFQISASASFDRDSAKQVKTEVAPATKYGMAMLVGIGYGLSAMFLMSSNVGPIMKSNTRFKDT</sequence>
<protein>
    <recommendedName>
        <fullName evidence="5">Transmembrane protein</fullName>
    </recommendedName>
</protein>
<gene>
    <name evidence="3" type="ORF">RND81_13G164200</name>
</gene>
<dbReference type="AlphaFoldDB" id="A0AAW1H6H9"/>
<reference evidence="3" key="1">
    <citation type="submission" date="2024-03" db="EMBL/GenBank/DDBJ databases">
        <title>WGS assembly of Saponaria officinalis var. Norfolk2.</title>
        <authorList>
            <person name="Jenkins J."/>
            <person name="Shu S."/>
            <person name="Grimwood J."/>
            <person name="Barry K."/>
            <person name="Goodstein D."/>
            <person name="Schmutz J."/>
            <person name="Leebens-Mack J."/>
            <person name="Osbourn A."/>
        </authorList>
    </citation>
    <scope>NUCLEOTIDE SEQUENCE [LARGE SCALE GENOMIC DNA]</scope>
    <source>
        <strain evidence="3">JIC</strain>
    </source>
</reference>
<feature type="transmembrane region" description="Helical" evidence="1">
    <location>
        <begin position="29"/>
        <end position="51"/>
    </location>
</feature>
<comment type="caution">
    <text evidence="3">The sequence shown here is derived from an EMBL/GenBank/DDBJ whole genome shotgun (WGS) entry which is preliminary data.</text>
</comment>
<keyword evidence="1" id="KW-1133">Transmembrane helix</keyword>